<dbReference type="EMBL" id="JAVRRD010000004">
    <property type="protein sequence ID" value="KAK5059729.1"/>
    <property type="molecule type" value="Genomic_DNA"/>
</dbReference>
<dbReference type="Pfam" id="PF03224">
    <property type="entry name" value="V-ATPase_H_N"/>
    <property type="match status" value="1"/>
</dbReference>
<dbReference type="InterPro" id="IPR011989">
    <property type="entry name" value="ARM-like"/>
</dbReference>
<comment type="caution">
    <text evidence="7">The sequence shown here is derived from an EMBL/GenBank/DDBJ whole genome shotgun (WGS) entry which is preliminary data.</text>
</comment>
<accession>A0AAV9NIQ2</accession>
<dbReference type="GO" id="GO:0000221">
    <property type="term" value="C:vacuolar proton-transporting V-type ATPase, V1 domain"/>
    <property type="evidence" value="ECO:0007669"/>
    <property type="project" value="UniProtKB-UniRule"/>
</dbReference>
<dbReference type="InterPro" id="IPR004908">
    <property type="entry name" value="ATPase_V1-cplx_hsu"/>
</dbReference>
<dbReference type="AlphaFoldDB" id="A0AAV9NIQ2"/>
<dbReference type="Gene3D" id="1.25.40.150">
    <property type="entry name" value="V-type ATPase, subunit H, C-terminal domain"/>
    <property type="match status" value="1"/>
</dbReference>
<dbReference type="PANTHER" id="PTHR10698">
    <property type="entry name" value="V-TYPE PROTON ATPASE SUBUNIT H"/>
    <property type="match status" value="1"/>
</dbReference>
<keyword evidence="8" id="KW-1185">Reference proteome</keyword>
<gene>
    <name evidence="7" type="ORF">LTR84_009612</name>
</gene>
<dbReference type="Proteomes" id="UP001358417">
    <property type="component" value="Unassembled WGS sequence"/>
</dbReference>
<organism evidence="7 8">
    <name type="scientific">Exophiala bonariae</name>
    <dbReference type="NCBI Taxonomy" id="1690606"/>
    <lineage>
        <taxon>Eukaryota</taxon>
        <taxon>Fungi</taxon>
        <taxon>Dikarya</taxon>
        <taxon>Ascomycota</taxon>
        <taxon>Pezizomycotina</taxon>
        <taxon>Eurotiomycetes</taxon>
        <taxon>Chaetothyriomycetidae</taxon>
        <taxon>Chaetothyriales</taxon>
        <taxon>Herpotrichiellaceae</taxon>
        <taxon>Exophiala</taxon>
    </lineage>
</organism>
<name>A0AAV9NIQ2_9EURO</name>
<dbReference type="GeneID" id="89977770"/>
<evidence type="ECO:0000256" key="2">
    <source>
        <dbReference type="ARBA" id="ARBA00022448"/>
    </source>
</evidence>
<evidence type="ECO:0000256" key="3">
    <source>
        <dbReference type="ARBA" id="ARBA00022781"/>
    </source>
</evidence>
<keyword evidence="4 5" id="KW-0406">Ion transport</keyword>
<reference evidence="7 8" key="1">
    <citation type="submission" date="2023-08" db="EMBL/GenBank/DDBJ databases">
        <title>Black Yeasts Isolated from many extreme environments.</title>
        <authorList>
            <person name="Coleine C."/>
            <person name="Stajich J.E."/>
            <person name="Selbmann L."/>
        </authorList>
    </citation>
    <scope>NUCLEOTIDE SEQUENCE [LARGE SCALE GENOMIC DNA]</scope>
    <source>
        <strain evidence="7 8">CCFEE 5792</strain>
    </source>
</reference>
<comment type="similarity">
    <text evidence="1 5">Belongs to the V-ATPase H subunit family.</text>
</comment>
<dbReference type="PIRSF" id="PIRSF032184">
    <property type="entry name" value="ATPase_V1_H"/>
    <property type="match status" value="1"/>
</dbReference>
<dbReference type="SUPFAM" id="SSF48371">
    <property type="entry name" value="ARM repeat"/>
    <property type="match status" value="1"/>
</dbReference>
<dbReference type="FunFam" id="1.25.40.150:FF:000002">
    <property type="entry name" value="V-type proton ATPase subunit H"/>
    <property type="match status" value="1"/>
</dbReference>
<protein>
    <recommendedName>
        <fullName evidence="5">V-type proton ATPase subunit H</fullName>
    </recommendedName>
</protein>
<evidence type="ECO:0000259" key="6">
    <source>
        <dbReference type="Pfam" id="PF11698"/>
    </source>
</evidence>
<dbReference type="FunFam" id="1.25.10.10:FF:000326">
    <property type="entry name" value="V-type proton ATPase subunit H"/>
    <property type="match status" value="1"/>
</dbReference>
<dbReference type="Pfam" id="PF11698">
    <property type="entry name" value="V-ATPase_H_C"/>
    <property type="match status" value="1"/>
</dbReference>
<dbReference type="RefSeq" id="XP_064709550.1">
    <property type="nucleotide sequence ID" value="XM_064853151.1"/>
</dbReference>
<evidence type="ECO:0000256" key="4">
    <source>
        <dbReference type="ARBA" id="ARBA00023065"/>
    </source>
</evidence>
<proteinExistence type="inferred from homology"/>
<feature type="domain" description="ATPase V1 complex subunit H C-terminal" evidence="6">
    <location>
        <begin position="358"/>
        <end position="476"/>
    </location>
</feature>
<comment type="subunit">
    <text evidence="5">V-ATPase is a heteromultimeric enzyme made up of two complexes: the ATP-hydrolytic V1 complex and the proton translocation V0 complex.</text>
</comment>
<keyword evidence="2 5" id="KW-0813">Transport</keyword>
<dbReference type="GO" id="GO:0046961">
    <property type="term" value="F:proton-transporting ATPase activity, rotational mechanism"/>
    <property type="evidence" value="ECO:0007669"/>
    <property type="project" value="UniProtKB-UniRule"/>
</dbReference>
<dbReference type="GO" id="GO:0000329">
    <property type="term" value="C:fungal-type vacuole membrane"/>
    <property type="evidence" value="ECO:0007669"/>
    <property type="project" value="TreeGrafter"/>
</dbReference>
<sequence length="478" mass="53829">MSLTPPAYLSSLQNNIRARPIPWDGAVRAGNLTEDHLKKIRSVDKVRKDQRKQTIEKDVQSYSTLLVGADRGGSVLEKASKRSDILQYMLVLATDLISDVPELASAILQQPEPYKIFISLLNQSNNPEDPIPLFSATFLVNLISSSLTTSPKSAQRDDEALPQLYTYLSKLVKNQDSGLQDIGVQHISQLLRTSRSKELFWKQRDDTVDPLFDILRKAVGATKDNDSTLWGGNTSIRSSDTRFGGGVGLQLMYHVLLVVWQLSFEGELVGEGLEKDQEIIPLYTQLLRLSPKEKTTRLLLATLNNILSTNQETLIAAATTARLPALLTNLSGRHLTDPDLLEDLTDLKDLLEEYTKNQTTFDEYADEVNSGHLRWSPPHRNPTFWRENARKIVQDKKGELPKKLAEILAKGWESDKKVLAIGCNDVGHLVKEVPEQRSTLEKLGLKARLLELMSDSDESVRWESLKAVGEWMRYTFEK</sequence>
<evidence type="ECO:0000256" key="1">
    <source>
        <dbReference type="ARBA" id="ARBA00008613"/>
    </source>
</evidence>
<dbReference type="Gene3D" id="1.25.10.10">
    <property type="entry name" value="Leucine-rich Repeat Variant"/>
    <property type="match status" value="1"/>
</dbReference>
<comment type="function">
    <text evidence="5">Subunit of the V1 complex of vacuolar(H+)-ATPase (V-ATPase), a multisubunit enzyme composed of a peripheral complex (V1) that hydrolyzes ATP and a membrane integral complex (V0) that translocates protons. V-ATPase is responsible for acidifying and maintaining the pH of intracellular compartments.</text>
</comment>
<evidence type="ECO:0000313" key="8">
    <source>
        <dbReference type="Proteomes" id="UP001358417"/>
    </source>
</evidence>
<dbReference type="InterPro" id="IPR038497">
    <property type="entry name" value="ATPase_V1-cplx_hsu_C_sf"/>
</dbReference>
<evidence type="ECO:0000256" key="5">
    <source>
        <dbReference type="PIRNR" id="PIRNR032184"/>
    </source>
</evidence>
<dbReference type="PANTHER" id="PTHR10698:SF0">
    <property type="entry name" value="V-TYPE PROTON ATPASE SUBUNIT H"/>
    <property type="match status" value="1"/>
</dbReference>
<dbReference type="InterPro" id="IPR016024">
    <property type="entry name" value="ARM-type_fold"/>
</dbReference>
<keyword evidence="3 5" id="KW-0375">Hydrogen ion transport</keyword>
<dbReference type="InterPro" id="IPR011987">
    <property type="entry name" value="ATPase_V1-cplx_hsu_C"/>
</dbReference>
<evidence type="ECO:0000313" key="7">
    <source>
        <dbReference type="EMBL" id="KAK5059729.1"/>
    </source>
</evidence>